<keyword evidence="2" id="KW-0819">tRNA processing</keyword>
<dbReference type="InterPro" id="IPR024337">
    <property type="entry name" value="tRNA_splic_suSen54"/>
</dbReference>
<protein>
    <recommendedName>
        <fullName evidence="4">tRNA-splicing endonuclease subunit Sen54 N-terminal domain-containing protein</fullName>
    </recommendedName>
</protein>
<dbReference type="GO" id="GO:0000214">
    <property type="term" value="C:tRNA-intron endonuclease complex"/>
    <property type="evidence" value="ECO:0007669"/>
    <property type="project" value="TreeGrafter"/>
</dbReference>
<gene>
    <name evidence="5" type="ORF">QBC32DRAFT_260700</name>
</gene>
<feature type="region of interest" description="Disordered" evidence="3">
    <location>
        <begin position="227"/>
        <end position="246"/>
    </location>
</feature>
<feature type="region of interest" description="Disordered" evidence="3">
    <location>
        <begin position="1"/>
        <end position="28"/>
    </location>
</feature>
<reference evidence="5" key="1">
    <citation type="journal article" date="2023" name="Mol. Phylogenet. Evol.">
        <title>Genome-scale phylogeny and comparative genomics of the fungal order Sordariales.</title>
        <authorList>
            <person name="Hensen N."/>
            <person name="Bonometti L."/>
            <person name="Westerberg I."/>
            <person name="Brannstrom I.O."/>
            <person name="Guillou S."/>
            <person name="Cros-Aarteil S."/>
            <person name="Calhoun S."/>
            <person name="Haridas S."/>
            <person name="Kuo A."/>
            <person name="Mondo S."/>
            <person name="Pangilinan J."/>
            <person name="Riley R."/>
            <person name="LaButti K."/>
            <person name="Andreopoulos B."/>
            <person name="Lipzen A."/>
            <person name="Chen C."/>
            <person name="Yan M."/>
            <person name="Daum C."/>
            <person name="Ng V."/>
            <person name="Clum A."/>
            <person name="Steindorff A."/>
            <person name="Ohm R.A."/>
            <person name="Martin F."/>
            <person name="Silar P."/>
            <person name="Natvig D.O."/>
            <person name="Lalanne C."/>
            <person name="Gautier V."/>
            <person name="Ament-Velasquez S.L."/>
            <person name="Kruys A."/>
            <person name="Hutchinson M.I."/>
            <person name="Powell A.J."/>
            <person name="Barry K."/>
            <person name="Miller A.N."/>
            <person name="Grigoriev I.V."/>
            <person name="Debuchy R."/>
            <person name="Gladieux P."/>
            <person name="Hiltunen Thoren M."/>
            <person name="Johannesson H."/>
        </authorList>
    </citation>
    <scope>NUCLEOTIDE SEQUENCE</scope>
    <source>
        <strain evidence="5">CBS 626.80</strain>
    </source>
</reference>
<feature type="region of interest" description="Disordered" evidence="3">
    <location>
        <begin position="496"/>
        <end position="551"/>
    </location>
</feature>
<sequence length="551" mass="60292">MPLDDDLEDNPSLTPPLPPTNMTGDASADATLAAGEDMEDAEDAATADFRLFASTYSKTKNISAQTIRKGEKDFESHGTRAQQSALDASREAMRDVLSYTRVHHTAKTGGWCRGWIFPDWWKEWPEDWEEVNLREAERHKEQQGGEEKEERKLPPLHVRDRVVLLEHSNVATQTLGRAVTGLPKDRPARGREWLLPEEALYLVERGSLDLWWPTRGIEQIFPADGSVPAAAASTSTGEEDEEEDDEYKYGFPLSLQAAYALLIGEDGERGKVSLQKFQVFSNLKRAGYNVIRAPTSSPPPPPPVQDDQLSTTSPAPKPKSVTEWLISCLPQSKKSSSPIDPPPYGPLVPPGLYRSYNTIYNHLSLRPAPNQQPQAPAPVPTPDTGSNTPFRIHYHIYKASTKFVRTRPPPPDFYLSVVDAQNTSIPTLREISSLLFLAPADLPKTEWLTGGPGRLYARLKHGYRNVLLAVNDHGVINYMRFAEGGFAREELFRGYDGRVNPGPKRGGAGGRGGRGGGKFSGNNNGRGSRGGRGGGRGGGGKGGRGGRGRGG</sequence>
<dbReference type="PANTHER" id="PTHR21027:SF1">
    <property type="entry name" value="TRNA-SPLICING ENDONUCLEASE SUBUNIT SEN54"/>
    <property type="match status" value="1"/>
</dbReference>
<feature type="region of interest" description="Disordered" evidence="3">
    <location>
        <begin position="291"/>
        <end position="318"/>
    </location>
</feature>
<dbReference type="EMBL" id="MU859129">
    <property type="protein sequence ID" value="KAK3952187.1"/>
    <property type="molecule type" value="Genomic_DNA"/>
</dbReference>
<evidence type="ECO:0000313" key="5">
    <source>
        <dbReference type="EMBL" id="KAK3952187.1"/>
    </source>
</evidence>
<feature type="compositionally biased region" description="Gly residues" evidence="3">
    <location>
        <begin position="504"/>
        <end position="519"/>
    </location>
</feature>
<feature type="compositionally biased region" description="Acidic residues" evidence="3">
    <location>
        <begin position="237"/>
        <end position="246"/>
    </location>
</feature>
<comment type="similarity">
    <text evidence="1">Belongs to the SEN54 family.</text>
</comment>
<feature type="domain" description="tRNA-splicing endonuclease subunit Sen54 N-terminal" evidence="4">
    <location>
        <begin position="95"/>
        <end position="212"/>
    </location>
</feature>
<evidence type="ECO:0000256" key="1">
    <source>
        <dbReference type="ARBA" id="ARBA00005736"/>
    </source>
</evidence>
<comment type="caution">
    <text evidence="5">The sequence shown here is derived from an EMBL/GenBank/DDBJ whole genome shotgun (WGS) entry which is preliminary data.</text>
</comment>
<feature type="compositionally biased region" description="Gly residues" evidence="3">
    <location>
        <begin position="527"/>
        <end position="543"/>
    </location>
</feature>
<evidence type="ECO:0000313" key="6">
    <source>
        <dbReference type="Proteomes" id="UP001303222"/>
    </source>
</evidence>
<accession>A0AAN6SFB8</accession>
<dbReference type="PANTHER" id="PTHR21027">
    <property type="entry name" value="TRNA-SPLICING ENDONUCLEASE SUBUNIT SEN54"/>
    <property type="match status" value="1"/>
</dbReference>
<dbReference type="AlphaFoldDB" id="A0AAN6SFB8"/>
<dbReference type="Pfam" id="PF12928">
    <property type="entry name" value="tRNA_int_end_N2"/>
    <property type="match status" value="1"/>
</dbReference>
<proteinExistence type="inferred from homology"/>
<dbReference type="Proteomes" id="UP001303222">
    <property type="component" value="Unassembled WGS sequence"/>
</dbReference>
<evidence type="ECO:0000259" key="4">
    <source>
        <dbReference type="Pfam" id="PF12928"/>
    </source>
</evidence>
<name>A0AAN6SFB8_9PEZI</name>
<reference evidence="5" key="2">
    <citation type="submission" date="2023-06" db="EMBL/GenBank/DDBJ databases">
        <authorList>
            <consortium name="Lawrence Berkeley National Laboratory"/>
            <person name="Mondo S.J."/>
            <person name="Hensen N."/>
            <person name="Bonometti L."/>
            <person name="Westerberg I."/>
            <person name="Brannstrom I.O."/>
            <person name="Guillou S."/>
            <person name="Cros-Aarteil S."/>
            <person name="Calhoun S."/>
            <person name="Haridas S."/>
            <person name="Kuo A."/>
            <person name="Pangilinan J."/>
            <person name="Riley R."/>
            <person name="Labutti K."/>
            <person name="Andreopoulos B."/>
            <person name="Lipzen A."/>
            <person name="Chen C."/>
            <person name="Yanf M."/>
            <person name="Daum C."/>
            <person name="Ng V."/>
            <person name="Clum A."/>
            <person name="Steindorff A."/>
            <person name="Ohm R."/>
            <person name="Martin F."/>
            <person name="Silar P."/>
            <person name="Natvig D."/>
            <person name="Lalanne C."/>
            <person name="Gautier V."/>
            <person name="Ament-Velasquez S.L."/>
            <person name="Kruys A."/>
            <person name="Hutchinson M.I."/>
            <person name="Powell A.J."/>
            <person name="Barry K."/>
            <person name="Miller A.N."/>
            <person name="Grigoriev I.V."/>
            <person name="Debuchy R."/>
            <person name="Gladieux P."/>
            <person name="Thoren M.H."/>
            <person name="Johannesson H."/>
        </authorList>
    </citation>
    <scope>NUCLEOTIDE SEQUENCE</scope>
    <source>
        <strain evidence="5">CBS 626.80</strain>
    </source>
</reference>
<keyword evidence="6" id="KW-1185">Reference proteome</keyword>
<evidence type="ECO:0000256" key="2">
    <source>
        <dbReference type="ARBA" id="ARBA00022694"/>
    </source>
</evidence>
<evidence type="ECO:0000256" key="3">
    <source>
        <dbReference type="SAM" id="MobiDB-lite"/>
    </source>
</evidence>
<dbReference type="GO" id="GO:0000379">
    <property type="term" value="P:tRNA-type intron splice site recognition and cleavage"/>
    <property type="evidence" value="ECO:0007669"/>
    <property type="project" value="TreeGrafter"/>
</dbReference>
<dbReference type="InterPro" id="IPR024336">
    <property type="entry name" value="tRNA_splic_suSen54_N"/>
</dbReference>
<organism evidence="5 6">
    <name type="scientific">Pseudoneurospora amorphoporcata</name>
    <dbReference type="NCBI Taxonomy" id="241081"/>
    <lineage>
        <taxon>Eukaryota</taxon>
        <taxon>Fungi</taxon>
        <taxon>Dikarya</taxon>
        <taxon>Ascomycota</taxon>
        <taxon>Pezizomycotina</taxon>
        <taxon>Sordariomycetes</taxon>
        <taxon>Sordariomycetidae</taxon>
        <taxon>Sordariales</taxon>
        <taxon>Sordariaceae</taxon>
        <taxon>Pseudoneurospora</taxon>
    </lineage>
</organism>